<feature type="compositionally biased region" description="Basic and acidic residues" evidence="2">
    <location>
        <begin position="1"/>
        <end position="11"/>
    </location>
</feature>
<dbReference type="PANTHER" id="PTHR34295:SF1">
    <property type="entry name" value="BIOTIN TRANSPORTER BIOY"/>
    <property type="match status" value="1"/>
</dbReference>
<feature type="transmembrane region" description="Helical" evidence="3">
    <location>
        <begin position="185"/>
        <end position="207"/>
    </location>
</feature>
<sequence>METAEKKKAEGRTTVNGRLAAEAGLTAGRRRPEEGRRAAETKWPAERMTAMGLMAALLCASSYIVIPLPFTAVSITAQTMVVNLIGMILGPADTAAVFLVWILLGAAGAPVFSGGSGGVGILLGPGGGYIAGFFAAAVLISLFCRSVKGIGKQTAFLIGAGIPVIYLFGAVWMKISLGLSLPAVMVQAVLPFIPLDVAKCLGAAALARTLRRAI</sequence>
<dbReference type="GO" id="GO:0015225">
    <property type="term" value="F:biotin transmembrane transporter activity"/>
    <property type="evidence" value="ECO:0007669"/>
    <property type="project" value="InterPro"/>
</dbReference>
<keyword evidence="3" id="KW-0812">Transmembrane</keyword>
<gene>
    <name evidence="4" type="ORF">IAA04_02030</name>
</gene>
<keyword evidence="3" id="KW-1133">Transmembrane helix</keyword>
<evidence type="ECO:0000256" key="1">
    <source>
        <dbReference type="ARBA" id="ARBA00010692"/>
    </source>
</evidence>
<dbReference type="EMBL" id="DWWL01000009">
    <property type="protein sequence ID" value="HJC46813.1"/>
    <property type="molecule type" value="Genomic_DNA"/>
</dbReference>
<feature type="compositionally biased region" description="Basic and acidic residues" evidence="2">
    <location>
        <begin position="30"/>
        <end position="41"/>
    </location>
</feature>
<accession>A0A9D2T4I6</accession>
<feature type="region of interest" description="Disordered" evidence="2">
    <location>
        <begin position="1"/>
        <end position="41"/>
    </location>
</feature>
<dbReference type="GO" id="GO:0005886">
    <property type="term" value="C:plasma membrane"/>
    <property type="evidence" value="ECO:0007669"/>
    <property type="project" value="InterPro"/>
</dbReference>
<evidence type="ECO:0000256" key="2">
    <source>
        <dbReference type="SAM" id="MobiDB-lite"/>
    </source>
</evidence>
<feature type="transmembrane region" description="Helical" evidence="3">
    <location>
        <begin position="48"/>
        <end position="66"/>
    </location>
</feature>
<evidence type="ECO:0000313" key="4">
    <source>
        <dbReference type="EMBL" id="HJC46813.1"/>
    </source>
</evidence>
<organism evidence="4 5">
    <name type="scientific">Candidatus Lachnoclostridium pullistercoris</name>
    <dbReference type="NCBI Taxonomy" id="2838632"/>
    <lineage>
        <taxon>Bacteria</taxon>
        <taxon>Bacillati</taxon>
        <taxon>Bacillota</taxon>
        <taxon>Clostridia</taxon>
        <taxon>Lachnospirales</taxon>
        <taxon>Lachnospiraceae</taxon>
    </lineage>
</organism>
<name>A0A9D2T4I6_9FIRM</name>
<feature type="transmembrane region" description="Helical" evidence="3">
    <location>
        <begin position="119"/>
        <end position="143"/>
    </location>
</feature>
<dbReference type="InterPro" id="IPR003784">
    <property type="entry name" value="BioY"/>
</dbReference>
<dbReference type="PANTHER" id="PTHR34295">
    <property type="entry name" value="BIOTIN TRANSPORTER BIOY"/>
    <property type="match status" value="1"/>
</dbReference>
<evidence type="ECO:0000313" key="5">
    <source>
        <dbReference type="Proteomes" id="UP000823883"/>
    </source>
</evidence>
<dbReference type="Gene3D" id="1.10.1760.20">
    <property type="match status" value="1"/>
</dbReference>
<dbReference type="Proteomes" id="UP000823883">
    <property type="component" value="Unassembled WGS sequence"/>
</dbReference>
<dbReference type="AlphaFoldDB" id="A0A9D2T4I6"/>
<comment type="similarity">
    <text evidence="1">Belongs to the BioY family.</text>
</comment>
<feature type="transmembrane region" description="Helical" evidence="3">
    <location>
        <begin position="155"/>
        <end position="173"/>
    </location>
</feature>
<proteinExistence type="inferred from homology"/>
<protein>
    <submittedName>
        <fullName evidence="4">Biotin transporter BioY</fullName>
    </submittedName>
</protein>
<dbReference type="Pfam" id="PF02632">
    <property type="entry name" value="BioY"/>
    <property type="match status" value="1"/>
</dbReference>
<reference evidence="4" key="1">
    <citation type="journal article" date="2021" name="PeerJ">
        <title>Extensive microbial diversity within the chicken gut microbiome revealed by metagenomics and culture.</title>
        <authorList>
            <person name="Gilroy R."/>
            <person name="Ravi A."/>
            <person name="Getino M."/>
            <person name="Pursley I."/>
            <person name="Horton D.L."/>
            <person name="Alikhan N.F."/>
            <person name="Baker D."/>
            <person name="Gharbi K."/>
            <person name="Hall N."/>
            <person name="Watson M."/>
            <person name="Adriaenssens E.M."/>
            <person name="Foster-Nyarko E."/>
            <person name="Jarju S."/>
            <person name="Secka A."/>
            <person name="Antonio M."/>
            <person name="Oren A."/>
            <person name="Chaudhuri R.R."/>
            <person name="La Ragione R."/>
            <person name="Hildebrand F."/>
            <person name="Pallen M.J."/>
        </authorList>
    </citation>
    <scope>NUCLEOTIDE SEQUENCE</scope>
    <source>
        <strain evidence="4">CHK183-5548</strain>
    </source>
</reference>
<keyword evidence="3" id="KW-0472">Membrane</keyword>
<evidence type="ECO:0000256" key="3">
    <source>
        <dbReference type="SAM" id="Phobius"/>
    </source>
</evidence>
<comment type="caution">
    <text evidence="4">The sequence shown here is derived from an EMBL/GenBank/DDBJ whole genome shotgun (WGS) entry which is preliminary data.</text>
</comment>
<reference evidence="4" key="2">
    <citation type="submission" date="2021-04" db="EMBL/GenBank/DDBJ databases">
        <authorList>
            <person name="Gilroy R."/>
        </authorList>
    </citation>
    <scope>NUCLEOTIDE SEQUENCE</scope>
    <source>
        <strain evidence="4">CHK183-5548</strain>
    </source>
</reference>